<dbReference type="InParanoid" id="V5FWM1"/>
<feature type="domain" description="Rad26-like helical repeats" evidence="3">
    <location>
        <begin position="488"/>
        <end position="708"/>
    </location>
</feature>
<organism evidence="6 7">
    <name type="scientific">Byssochlamys spectabilis (strain No. 5 / NBRC 109023)</name>
    <name type="common">Paecilomyces variotii</name>
    <dbReference type="NCBI Taxonomy" id="1356009"/>
    <lineage>
        <taxon>Eukaryota</taxon>
        <taxon>Fungi</taxon>
        <taxon>Dikarya</taxon>
        <taxon>Ascomycota</taxon>
        <taxon>Pezizomycotina</taxon>
        <taxon>Eurotiomycetes</taxon>
        <taxon>Eurotiomycetidae</taxon>
        <taxon>Eurotiales</taxon>
        <taxon>Thermoascaceae</taxon>
        <taxon>Paecilomyces</taxon>
    </lineage>
</organism>
<evidence type="ECO:0000259" key="3">
    <source>
        <dbReference type="Pfam" id="PF12331"/>
    </source>
</evidence>
<dbReference type="Pfam" id="PF21046">
    <property type="entry name" value="Rad26-like_C"/>
    <property type="match status" value="1"/>
</dbReference>
<protein>
    <submittedName>
        <fullName evidence="6">DNA repair protein Rad26, putative</fullName>
    </submittedName>
</protein>
<accession>V5FWM1</accession>
<feature type="domain" description="Rad26-like C-terminal" evidence="4">
    <location>
        <begin position="715"/>
        <end position="778"/>
    </location>
</feature>
<feature type="region of interest" description="Disordered" evidence="2">
    <location>
        <begin position="30"/>
        <end position="79"/>
    </location>
</feature>
<name>V5FWM1_BYSSN</name>
<proteinExistence type="predicted"/>
<evidence type="ECO:0000256" key="2">
    <source>
        <dbReference type="SAM" id="MobiDB-lite"/>
    </source>
</evidence>
<dbReference type="OrthoDB" id="5245063at2759"/>
<dbReference type="Pfam" id="PF12331">
    <property type="entry name" value="Rad26-like_helical_rpts"/>
    <property type="match status" value="1"/>
</dbReference>
<evidence type="ECO:0000259" key="4">
    <source>
        <dbReference type="Pfam" id="PF21046"/>
    </source>
</evidence>
<feature type="compositionally biased region" description="Low complexity" evidence="2">
    <location>
        <begin position="30"/>
        <end position="41"/>
    </location>
</feature>
<comment type="caution">
    <text evidence="6">The sequence shown here is derived from an EMBL/GenBank/DDBJ whole genome shotgun (WGS) entry which is preliminary data.</text>
</comment>
<dbReference type="EMBL" id="BAUL01000165">
    <property type="protein sequence ID" value="GAD96458.1"/>
    <property type="molecule type" value="Genomic_DNA"/>
</dbReference>
<sequence length="787" mass="88635">MDDSDDDFFDDGFESIPTSTLLQLEQNAFQATQAQKTQQTQDEPVRSLQNRPTDALQSHVSTSRQPVFGGSSLRPPSLPTGLSNEYGDINVGEELEAEVFDNAQDHMAELQREHAYMQGLQHGQDIHMGGLQHHDGHLGQIDTDGMEVEEYLQDDTEVNDTFYEQHGRSVQMEELMVRIDELTRKNQEMMQELETAKSNALTKSGEISIIRANQAKLAERYDQQLSSLRKSLADEAAKHKAELEAARAQSKTLATENAFLKQDLAEEALKSNNLRAKTRAEEKNPPVTPKKTRILPFRDGFDDDEIAVFSPTKSSGGRTKRGSPAVPGKRKRKPSQDGPIPIGPLELSPSRRFPPPEPEPVIEPEDSDTESKDLRIFQKNDENLRYMKLILNHRTPPNTERDIEAMAKVAFPSQPDRMFSTIVIEATASFHTGNYAVQFARCIISLWSQALKEKFYQPIYMLMGIIKFILLLDTSYVAPNIIEELLPVIHDSVSINGVPRFHHSPASRKNWGQVRQTPQLQLNKDVDSTEALGILYLTATGCLGDENAKEAFWRRIRYDFILMMLHTSQPISDIALTLNLLTCSLRRDSIGPLLDTEQDQFLNENYIVDRVANLFYEKPQVDEGQSPYTGHEVCRMRLEALSFLNAVAFSAPSTAHNHGCSVIARHQTALARLIRSMHDEVDALYDYRPEHDMHNSLVNGLMGLIYGVTRKHKEIDLQSKLQLVAGGKQKYLIVLTRLAFSESPFLEAGITDETVEMAHEMLEEAVNPQEAEALAEAFPSASRREDS</sequence>
<dbReference type="InterPro" id="IPR048379">
    <property type="entry name" value="Rad26-like_C"/>
</dbReference>
<keyword evidence="1" id="KW-0175">Coiled coil</keyword>
<dbReference type="Pfam" id="PF21048">
    <property type="entry name" value="Rad26-like_N"/>
    <property type="match status" value="1"/>
</dbReference>
<feature type="compositionally biased region" description="Polar residues" evidence="2">
    <location>
        <begin position="47"/>
        <end position="65"/>
    </location>
</feature>
<feature type="domain" description="Rad26-like N-terminal" evidence="5">
    <location>
        <begin position="386"/>
        <end position="428"/>
    </location>
</feature>
<dbReference type="eggNOG" id="ENOG502RZ1G">
    <property type="taxonomic scope" value="Eukaryota"/>
</dbReference>
<feature type="region of interest" description="Disordered" evidence="2">
    <location>
        <begin position="272"/>
        <end position="371"/>
    </location>
</feature>
<evidence type="ECO:0000313" key="6">
    <source>
        <dbReference type="EMBL" id="GAD96458.1"/>
    </source>
</evidence>
<dbReference type="InterPro" id="IPR048380">
    <property type="entry name" value="Rad26-like_N"/>
</dbReference>
<dbReference type="InterPro" id="IPR022093">
    <property type="entry name" value="Rad26-like_helical"/>
</dbReference>
<evidence type="ECO:0000259" key="5">
    <source>
        <dbReference type="Pfam" id="PF21048"/>
    </source>
</evidence>
<feature type="coiled-coil region" evidence="1">
    <location>
        <begin position="172"/>
        <end position="263"/>
    </location>
</feature>
<keyword evidence="7" id="KW-1185">Reference proteome</keyword>
<dbReference type="Proteomes" id="UP000018001">
    <property type="component" value="Unassembled WGS sequence"/>
</dbReference>
<evidence type="ECO:0000256" key="1">
    <source>
        <dbReference type="SAM" id="Coils"/>
    </source>
</evidence>
<dbReference type="AlphaFoldDB" id="V5FWM1"/>
<reference evidence="7" key="1">
    <citation type="journal article" date="2014" name="Genome Announc.">
        <title>Draft genome sequence of the formaldehyde-resistant fungus Byssochlamys spectabilis No. 5 (anamorph Paecilomyces variotii No. 5) (NBRC109023).</title>
        <authorList>
            <person name="Oka T."/>
            <person name="Ekino K."/>
            <person name="Fukuda K."/>
            <person name="Nomura Y."/>
        </authorList>
    </citation>
    <scope>NUCLEOTIDE SEQUENCE [LARGE SCALE GENOMIC DNA]</scope>
    <source>
        <strain evidence="7">No. 5 / NBRC 109023</strain>
    </source>
</reference>
<dbReference type="HOGENOM" id="CLU_013058_2_0_1"/>
<gene>
    <name evidence="6" type="ORF">PVAR5_5112</name>
</gene>
<evidence type="ECO:0000313" key="7">
    <source>
        <dbReference type="Proteomes" id="UP000018001"/>
    </source>
</evidence>